<dbReference type="RefSeq" id="WP_018474870.1">
    <property type="nucleotide sequence ID" value="NZ_BMWX01000004.1"/>
</dbReference>
<comment type="similarity">
    <text evidence="15">Belongs to the ribF family.</text>
</comment>
<dbReference type="NCBIfam" id="NF004162">
    <property type="entry name" value="PRK05627.1-5"/>
    <property type="match status" value="1"/>
</dbReference>
<dbReference type="Pfam" id="PF06574">
    <property type="entry name" value="FAD_syn"/>
    <property type="match status" value="1"/>
</dbReference>
<dbReference type="SMART" id="SM00904">
    <property type="entry name" value="Flavokinase"/>
    <property type="match status" value="1"/>
</dbReference>
<dbReference type="NCBIfam" id="TIGR00083">
    <property type="entry name" value="ribF"/>
    <property type="match status" value="1"/>
</dbReference>
<evidence type="ECO:0000256" key="6">
    <source>
        <dbReference type="ARBA" id="ARBA00022679"/>
    </source>
</evidence>
<dbReference type="Pfam" id="PF01687">
    <property type="entry name" value="Flavokinase"/>
    <property type="match status" value="1"/>
</dbReference>
<comment type="function">
    <text evidence="1">Catalyzes the phosphorylation of riboflavin to FMN followed by the adenylation of FMN to FAD.</text>
</comment>
<dbReference type="EMBL" id="BMWX01000004">
    <property type="protein sequence ID" value="GGZ31832.1"/>
    <property type="molecule type" value="Genomic_DNA"/>
</dbReference>
<evidence type="ECO:0000256" key="5">
    <source>
        <dbReference type="ARBA" id="ARBA00022643"/>
    </source>
</evidence>
<evidence type="ECO:0000256" key="12">
    <source>
        <dbReference type="ARBA" id="ARBA00023268"/>
    </source>
</evidence>
<keyword evidence="6 15" id="KW-0808">Transferase</keyword>
<keyword evidence="5 15" id="KW-0288">FMN</keyword>
<comment type="pathway">
    <text evidence="2 15">Cofactor biosynthesis; FAD biosynthesis; FAD from FMN: step 1/1.</text>
</comment>
<keyword evidence="18" id="KW-1185">Reference proteome</keyword>
<dbReference type="AlphaFoldDB" id="A0A918UTC5"/>
<dbReference type="FunFam" id="3.40.50.620:FF:000021">
    <property type="entry name" value="Riboflavin biosynthesis protein"/>
    <property type="match status" value="1"/>
</dbReference>
<evidence type="ECO:0000256" key="1">
    <source>
        <dbReference type="ARBA" id="ARBA00002121"/>
    </source>
</evidence>
<accession>A0A918UTC5</accession>
<evidence type="ECO:0000256" key="7">
    <source>
        <dbReference type="ARBA" id="ARBA00022695"/>
    </source>
</evidence>
<comment type="catalytic activity">
    <reaction evidence="13 15">
        <text>riboflavin + ATP = FMN + ADP + H(+)</text>
        <dbReference type="Rhea" id="RHEA:14357"/>
        <dbReference type="ChEBI" id="CHEBI:15378"/>
        <dbReference type="ChEBI" id="CHEBI:30616"/>
        <dbReference type="ChEBI" id="CHEBI:57986"/>
        <dbReference type="ChEBI" id="CHEBI:58210"/>
        <dbReference type="ChEBI" id="CHEBI:456216"/>
        <dbReference type="EC" id="2.7.1.26"/>
    </reaction>
</comment>
<dbReference type="InterPro" id="IPR004821">
    <property type="entry name" value="Cyt_trans-like"/>
</dbReference>
<evidence type="ECO:0000256" key="10">
    <source>
        <dbReference type="ARBA" id="ARBA00022827"/>
    </source>
</evidence>
<dbReference type="InterPro" id="IPR002606">
    <property type="entry name" value="Riboflavin_kinase_bac"/>
</dbReference>
<gene>
    <name evidence="17" type="primary">ribF</name>
    <name evidence="17" type="ORF">GCM10007049_26500</name>
</gene>
<dbReference type="PANTHER" id="PTHR22749">
    <property type="entry name" value="RIBOFLAVIN KINASE/FMN ADENYLYLTRANSFERASE"/>
    <property type="match status" value="1"/>
</dbReference>
<dbReference type="GO" id="GO:0009231">
    <property type="term" value="P:riboflavin biosynthetic process"/>
    <property type="evidence" value="ECO:0007669"/>
    <property type="project" value="InterPro"/>
</dbReference>
<evidence type="ECO:0000256" key="2">
    <source>
        <dbReference type="ARBA" id="ARBA00004726"/>
    </source>
</evidence>
<proteinExistence type="inferred from homology"/>
<dbReference type="SUPFAM" id="SSF82114">
    <property type="entry name" value="Riboflavin kinase-like"/>
    <property type="match status" value="1"/>
</dbReference>
<keyword evidence="9 15" id="KW-0418">Kinase</keyword>
<dbReference type="GO" id="GO:0009398">
    <property type="term" value="P:FMN biosynthetic process"/>
    <property type="evidence" value="ECO:0007669"/>
    <property type="project" value="UniProtKB-UniRule"/>
</dbReference>
<dbReference type="SUPFAM" id="SSF52374">
    <property type="entry name" value="Nucleotidylyl transferase"/>
    <property type="match status" value="1"/>
</dbReference>
<sequence>MKIYEGLDHFHSIKNPVVTSGTFDGVHLGHQKILGRIRQIAEQEQGETVLLTFWPHPRLVLYPDEHNLRLLTTFEEKAVLLEQFGIDHLITIPFTKEFSQLSSEEFIQRVIIDKLQTKKLVIGYDHRFGKNREGSFEHLKANQKRYGFAIEEILREDVDHVAISSTKIREALSLGKVEEAHEFLGRDYELSGLVIKGQQIGRSIDFPTANIHVPDSYKLIPGDGAYAVRIVVDSSEYYGMLNIGNRPTVDGVKRTVEAHLFGFEGNLYDKQIKVYFKDFLRAERKFANLEELKKQLAKDKLTARAIFGL</sequence>
<comment type="pathway">
    <text evidence="3 15">Cofactor biosynthesis; FMN biosynthesis; FMN from riboflavin (ATP route): step 1/1.</text>
</comment>
<evidence type="ECO:0000256" key="14">
    <source>
        <dbReference type="ARBA" id="ARBA00049494"/>
    </source>
</evidence>
<evidence type="ECO:0000256" key="4">
    <source>
        <dbReference type="ARBA" id="ARBA00022630"/>
    </source>
</evidence>
<dbReference type="GO" id="GO:0006747">
    <property type="term" value="P:FAD biosynthetic process"/>
    <property type="evidence" value="ECO:0007669"/>
    <property type="project" value="UniProtKB-UniRule"/>
</dbReference>
<feature type="domain" description="Riboflavin kinase" evidence="16">
    <location>
        <begin position="183"/>
        <end position="308"/>
    </location>
</feature>
<dbReference type="PIRSF" id="PIRSF004491">
    <property type="entry name" value="FAD_Synth"/>
    <property type="match status" value="1"/>
</dbReference>
<dbReference type="Gene3D" id="3.40.50.620">
    <property type="entry name" value="HUPs"/>
    <property type="match status" value="1"/>
</dbReference>
<evidence type="ECO:0000313" key="18">
    <source>
        <dbReference type="Proteomes" id="UP000619457"/>
    </source>
</evidence>
<protein>
    <recommendedName>
        <fullName evidence="15">Riboflavin biosynthesis protein</fullName>
    </recommendedName>
    <domain>
        <recommendedName>
            <fullName evidence="15">Riboflavin kinase</fullName>
            <ecNumber evidence="15">2.7.1.26</ecNumber>
        </recommendedName>
        <alternativeName>
            <fullName evidence="15">Flavokinase</fullName>
        </alternativeName>
    </domain>
    <domain>
        <recommendedName>
            <fullName evidence="15">FMN adenylyltransferase</fullName>
            <ecNumber evidence="15">2.7.7.2</ecNumber>
        </recommendedName>
        <alternativeName>
            <fullName evidence="15">FAD pyrophosphorylase</fullName>
        </alternativeName>
        <alternativeName>
            <fullName evidence="15">FAD synthase</fullName>
        </alternativeName>
    </domain>
</protein>
<dbReference type="InterPro" id="IPR023468">
    <property type="entry name" value="Riboflavin_kinase"/>
</dbReference>
<keyword evidence="8 15" id="KW-0547">Nucleotide-binding</keyword>
<dbReference type="InterPro" id="IPR014729">
    <property type="entry name" value="Rossmann-like_a/b/a_fold"/>
</dbReference>
<evidence type="ECO:0000256" key="11">
    <source>
        <dbReference type="ARBA" id="ARBA00022840"/>
    </source>
</evidence>
<dbReference type="PANTHER" id="PTHR22749:SF6">
    <property type="entry name" value="RIBOFLAVIN KINASE"/>
    <property type="match status" value="1"/>
</dbReference>
<dbReference type="GO" id="GO:0008531">
    <property type="term" value="F:riboflavin kinase activity"/>
    <property type="evidence" value="ECO:0007669"/>
    <property type="project" value="UniProtKB-UniRule"/>
</dbReference>
<dbReference type="CDD" id="cd02064">
    <property type="entry name" value="FAD_synthetase_N"/>
    <property type="match status" value="1"/>
</dbReference>
<evidence type="ECO:0000256" key="15">
    <source>
        <dbReference type="PIRNR" id="PIRNR004491"/>
    </source>
</evidence>
<reference evidence="17" key="1">
    <citation type="journal article" date="2014" name="Int. J. Syst. Evol. Microbiol.">
        <title>Complete genome sequence of Corynebacterium casei LMG S-19264T (=DSM 44701T), isolated from a smear-ripened cheese.</title>
        <authorList>
            <consortium name="US DOE Joint Genome Institute (JGI-PGF)"/>
            <person name="Walter F."/>
            <person name="Albersmeier A."/>
            <person name="Kalinowski J."/>
            <person name="Ruckert C."/>
        </authorList>
    </citation>
    <scope>NUCLEOTIDE SEQUENCE</scope>
    <source>
        <strain evidence="17">KCTC 12368</strain>
    </source>
</reference>
<keyword evidence="12" id="KW-0511">Multifunctional enzyme</keyword>
<dbReference type="Proteomes" id="UP000619457">
    <property type="component" value="Unassembled WGS sequence"/>
</dbReference>
<dbReference type="Gene3D" id="2.40.30.30">
    <property type="entry name" value="Riboflavin kinase-like"/>
    <property type="match status" value="1"/>
</dbReference>
<dbReference type="InterPro" id="IPR015865">
    <property type="entry name" value="Riboflavin_kinase_bac/euk"/>
</dbReference>
<evidence type="ECO:0000259" key="16">
    <source>
        <dbReference type="SMART" id="SM00904"/>
    </source>
</evidence>
<dbReference type="GO" id="GO:0003919">
    <property type="term" value="F:FMN adenylyltransferase activity"/>
    <property type="evidence" value="ECO:0007669"/>
    <property type="project" value="UniProtKB-UniRule"/>
</dbReference>
<evidence type="ECO:0000256" key="9">
    <source>
        <dbReference type="ARBA" id="ARBA00022777"/>
    </source>
</evidence>
<evidence type="ECO:0000256" key="13">
    <source>
        <dbReference type="ARBA" id="ARBA00047880"/>
    </source>
</evidence>
<dbReference type="EC" id="2.7.7.2" evidence="15"/>
<evidence type="ECO:0000256" key="8">
    <source>
        <dbReference type="ARBA" id="ARBA00022741"/>
    </source>
</evidence>
<evidence type="ECO:0000313" key="17">
    <source>
        <dbReference type="EMBL" id="GGZ31832.1"/>
    </source>
</evidence>
<keyword evidence="10 15" id="KW-0274">FAD</keyword>
<dbReference type="InterPro" id="IPR023465">
    <property type="entry name" value="Riboflavin_kinase_dom_sf"/>
</dbReference>
<keyword evidence="11 15" id="KW-0067">ATP-binding</keyword>
<keyword evidence="4 15" id="KW-0285">Flavoprotein</keyword>
<dbReference type="InterPro" id="IPR015864">
    <property type="entry name" value="FAD_synthase"/>
</dbReference>
<comment type="caution">
    <text evidence="17">The sequence shown here is derived from an EMBL/GenBank/DDBJ whole genome shotgun (WGS) entry which is preliminary data.</text>
</comment>
<evidence type="ECO:0000256" key="3">
    <source>
        <dbReference type="ARBA" id="ARBA00005201"/>
    </source>
</evidence>
<name>A0A918UTC5_9BACT</name>
<comment type="catalytic activity">
    <reaction evidence="14 15">
        <text>FMN + ATP + H(+) = FAD + diphosphate</text>
        <dbReference type="Rhea" id="RHEA:17237"/>
        <dbReference type="ChEBI" id="CHEBI:15378"/>
        <dbReference type="ChEBI" id="CHEBI:30616"/>
        <dbReference type="ChEBI" id="CHEBI:33019"/>
        <dbReference type="ChEBI" id="CHEBI:57692"/>
        <dbReference type="ChEBI" id="CHEBI:58210"/>
        <dbReference type="EC" id="2.7.7.2"/>
    </reaction>
</comment>
<keyword evidence="7 15" id="KW-0548">Nucleotidyltransferase</keyword>
<dbReference type="EC" id="2.7.1.26" evidence="15"/>
<dbReference type="NCBIfam" id="TIGR00125">
    <property type="entry name" value="cyt_tran_rel"/>
    <property type="match status" value="1"/>
</dbReference>
<dbReference type="GO" id="GO:0005524">
    <property type="term" value="F:ATP binding"/>
    <property type="evidence" value="ECO:0007669"/>
    <property type="project" value="UniProtKB-UniRule"/>
</dbReference>
<dbReference type="NCBIfam" id="NF004160">
    <property type="entry name" value="PRK05627.1-3"/>
    <property type="match status" value="1"/>
</dbReference>
<organism evidence="17 18">
    <name type="scientific">Echinicola pacifica</name>
    <dbReference type="NCBI Taxonomy" id="346377"/>
    <lineage>
        <taxon>Bacteria</taxon>
        <taxon>Pseudomonadati</taxon>
        <taxon>Bacteroidota</taxon>
        <taxon>Cytophagia</taxon>
        <taxon>Cytophagales</taxon>
        <taxon>Cyclobacteriaceae</taxon>
        <taxon>Echinicola</taxon>
    </lineage>
</organism>
<reference evidence="17" key="2">
    <citation type="submission" date="2020-09" db="EMBL/GenBank/DDBJ databases">
        <authorList>
            <person name="Sun Q."/>
            <person name="Kim S."/>
        </authorList>
    </citation>
    <scope>NUCLEOTIDE SEQUENCE</scope>
    <source>
        <strain evidence="17">KCTC 12368</strain>
    </source>
</reference>